<protein>
    <recommendedName>
        <fullName evidence="3">D-glucuronyl C5-epimerase C-terminal domain-containing protein</fullName>
    </recommendedName>
</protein>
<dbReference type="AlphaFoldDB" id="A0A938XWV0"/>
<evidence type="ECO:0008006" key="3">
    <source>
        <dbReference type="Google" id="ProtNLM"/>
    </source>
</evidence>
<dbReference type="EMBL" id="JAFBEB010000002">
    <property type="protein sequence ID" value="MBM7589123.1"/>
    <property type="molecule type" value="Genomic_DNA"/>
</dbReference>
<evidence type="ECO:0000313" key="1">
    <source>
        <dbReference type="EMBL" id="MBM7589123.1"/>
    </source>
</evidence>
<gene>
    <name evidence="1" type="ORF">JOD01_000721</name>
</gene>
<comment type="caution">
    <text evidence="1">The sequence shown here is derived from an EMBL/GenBank/DDBJ whole genome shotgun (WGS) entry which is preliminary data.</text>
</comment>
<reference evidence="1" key="1">
    <citation type="submission" date="2021-01" db="EMBL/GenBank/DDBJ databases">
        <title>Genomic Encyclopedia of Type Strains, Phase IV (KMG-IV): sequencing the most valuable type-strain genomes for metagenomic binning, comparative biology and taxonomic classification.</title>
        <authorList>
            <person name="Goeker M."/>
        </authorList>
    </citation>
    <scope>NUCLEOTIDE SEQUENCE</scope>
    <source>
        <strain evidence="1">DSM 25523</strain>
    </source>
</reference>
<proteinExistence type="predicted"/>
<name>A0A938XWV0_9BACL</name>
<dbReference type="Proteomes" id="UP000717624">
    <property type="component" value="Unassembled WGS sequence"/>
</dbReference>
<evidence type="ECO:0000313" key="2">
    <source>
        <dbReference type="Proteomes" id="UP000717624"/>
    </source>
</evidence>
<organism evidence="1 2">
    <name type="scientific">Brevibacillus fulvus</name>
    <dbReference type="NCBI Taxonomy" id="1125967"/>
    <lineage>
        <taxon>Bacteria</taxon>
        <taxon>Bacillati</taxon>
        <taxon>Bacillota</taxon>
        <taxon>Bacilli</taxon>
        <taxon>Bacillales</taxon>
        <taxon>Paenibacillaceae</taxon>
        <taxon>Brevibacillus</taxon>
    </lineage>
</organism>
<accession>A0A938XWV0</accession>
<keyword evidence="2" id="KW-1185">Reference proteome</keyword>
<dbReference type="RefSeq" id="WP_204516863.1">
    <property type="nucleotide sequence ID" value="NZ_BAABIN010000015.1"/>
</dbReference>
<sequence>MLKSIALIIVSVMNLATTPQTPAKISSPVVETSMSKSELGDLQEKQVHFPNGDHYWSKRIDFTASSAKRFRFTWVIEGKNGTFRYLDRQQGKAAWKTIPLQNPLPKATGFITTDKTSTILSSPAFYREQTHETIYDLSSQASPVSVQETKHGYALTYSYPIEKQTTAEVWALQSPATLIDWKQPDLNVIWSGLDMHENQKWLAKGFYVKSPSTYRPTGKNVYWRIPDNYLAASFIKTGGSRAADDLGWVMLQTALSAQTKAGYWKSGPCSTWLLNDYNIGCGFYDTRFNTDLAELLLRGYQKYQERQFLQATLTYSHYLFKHIDQEKIVIKQGDRQGWLVPDYGYEGKHKQSNASLNHMLQEVNYLYRLYLQTQEEKCKLYAERILEGIRLLGTKWIRSDGNLHYAYLPDGKIGMQDYPYLTYNDLLETQSLLQRVYGQKDPVLQRLMDAKKKWMDAHGVTGYRVQESKNDVAVDVDH</sequence>